<dbReference type="PANTHER" id="PTHR11226">
    <property type="entry name" value="UDP-GLUCOSE GLYCOPROTEIN:GLUCOSYLTRANSFERASE"/>
    <property type="match status" value="1"/>
</dbReference>
<dbReference type="Pfam" id="PF18401">
    <property type="entry name" value="Thioredoxin_13"/>
    <property type="match status" value="1"/>
</dbReference>
<evidence type="ECO:0008006" key="5">
    <source>
        <dbReference type="Google" id="ProtNLM"/>
    </source>
</evidence>
<dbReference type="GO" id="GO:0051082">
    <property type="term" value="F:unfolded protein binding"/>
    <property type="evidence" value="ECO:0007669"/>
    <property type="project" value="TreeGrafter"/>
</dbReference>
<evidence type="ECO:0000313" key="4">
    <source>
        <dbReference type="Proteomes" id="UP000233556"/>
    </source>
</evidence>
<dbReference type="InterPro" id="IPR009448">
    <property type="entry name" value="UDP-g_GGtrans"/>
</dbReference>
<gene>
    <name evidence="3" type="ORF">llap_14992</name>
</gene>
<dbReference type="InterPro" id="IPR040694">
    <property type="entry name" value="UGGT_TRXL_2"/>
</dbReference>
<keyword evidence="4" id="KW-1185">Reference proteome</keyword>
<reference evidence="4" key="2">
    <citation type="submission" date="2017-12" db="EMBL/GenBank/DDBJ databases">
        <title>Genome sequence of the Bar-tailed Godwit (Limosa lapponica baueri).</title>
        <authorList>
            <person name="Lima N.C.B."/>
            <person name="Parody-Merino A.M."/>
            <person name="Battley P.F."/>
            <person name="Fidler A.E."/>
            <person name="Prosdocimi F."/>
        </authorList>
    </citation>
    <scope>NUCLEOTIDE SEQUENCE [LARGE SCALE GENOMIC DNA]</scope>
</reference>
<dbReference type="GO" id="GO:0018279">
    <property type="term" value="P:protein N-linked glycosylation via asparagine"/>
    <property type="evidence" value="ECO:0007669"/>
    <property type="project" value="TreeGrafter"/>
</dbReference>
<accession>A0A2I0TLV2</accession>
<dbReference type="Pfam" id="PF18400">
    <property type="entry name" value="Thioredoxin_12"/>
    <property type="match status" value="1"/>
</dbReference>
<dbReference type="PANTHER" id="PTHR11226:SF3">
    <property type="entry name" value="UDP-GLUCOSE:GLYCOPROTEIN GLUCOSYLTRANSFERASE 1"/>
    <property type="match status" value="1"/>
</dbReference>
<dbReference type="InterPro" id="IPR040693">
    <property type="entry name" value="UGGT_TRXL_1"/>
</dbReference>
<dbReference type="GO" id="GO:0003980">
    <property type="term" value="F:UDP-glucose:glycoprotein glucosyltransferase activity"/>
    <property type="evidence" value="ECO:0007669"/>
    <property type="project" value="InterPro"/>
</dbReference>
<evidence type="ECO:0000313" key="3">
    <source>
        <dbReference type="EMBL" id="PKU34703.1"/>
    </source>
</evidence>
<organism evidence="3 4">
    <name type="scientific">Limosa lapponica baueri</name>
    <dbReference type="NCBI Taxonomy" id="1758121"/>
    <lineage>
        <taxon>Eukaryota</taxon>
        <taxon>Metazoa</taxon>
        <taxon>Chordata</taxon>
        <taxon>Craniata</taxon>
        <taxon>Vertebrata</taxon>
        <taxon>Euteleostomi</taxon>
        <taxon>Archelosauria</taxon>
        <taxon>Archosauria</taxon>
        <taxon>Dinosauria</taxon>
        <taxon>Saurischia</taxon>
        <taxon>Theropoda</taxon>
        <taxon>Coelurosauria</taxon>
        <taxon>Aves</taxon>
        <taxon>Neognathae</taxon>
        <taxon>Neoaves</taxon>
        <taxon>Charadriiformes</taxon>
        <taxon>Scolopacidae</taxon>
        <taxon>Limosa</taxon>
    </lineage>
</organism>
<sequence length="357" mass="40423">MGKCRRGGKLKFLESVMESEFLSEEGQEKFWNFVEASQNIKTSEQDGSNYYHEMLKVACQSLSPLQQNLLKFSLSLRSYSATVQAFQQIAADEPPPKGCTLFFAVHGEKTCEFDSLGNLLQAASERPKPFLFKGDHKYPVSNPESPVVILYAEIGSEEFYRNHKRLVSKAEAGEITYVLRHYIANPSKEKVYLSGYGVELAIKSTEYKAKDDTQVKDVNATVIDENDPIDEVQGFLFGKLRQLYPDLTEELKELRKHLVESTNEMAPLKVWQLQDLSFQTAARILTAPPVDALMVMKDLSQNFPTKARAITKTVVSSELRAEIEENQKVLIVDPTHETTAELLNVAEMFFSNHIPLR</sequence>
<dbReference type="EMBL" id="KZ508870">
    <property type="protein sequence ID" value="PKU34703.1"/>
    <property type="molecule type" value="Genomic_DNA"/>
</dbReference>
<proteinExistence type="predicted"/>
<dbReference type="GO" id="GO:0005783">
    <property type="term" value="C:endoplasmic reticulum"/>
    <property type="evidence" value="ECO:0007669"/>
    <property type="project" value="TreeGrafter"/>
</dbReference>
<evidence type="ECO:0000259" key="1">
    <source>
        <dbReference type="Pfam" id="PF18400"/>
    </source>
</evidence>
<feature type="domain" description="UGGT thioredoxin-like" evidence="1">
    <location>
        <begin position="19"/>
        <end position="190"/>
    </location>
</feature>
<dbReference type="OrthoDB" id="27683at2759"/>
<name>A0A2I0TLV2_LIMLA</name>
<dbReference type="AlphaFoldDB" id="A0A2I0TLV2"/>
<dbReference type="GO" id="GO:0036503">
    <property type="term" value="P:ERAD pathway"/>
    <property type="evidence" value="ECO:0007669"/>
    <property type="project" value="TreeGrafter"/>
</dbReference>
<feature type="domain" description="UGGT thioredoxin-like" evidence="2">
    <location>
        <begin position="262"/>
        <end position="332"/>
    </location>
</feature>
<evidence type="ECO:0000259" key="2">
    <source>
        <dbReference type="Pfam" id="PF18401"/>
    </source>
</evidence>
<protein>
    <recommendedName>
        <fullName evidence="5">UDP-glucose:glycoprotein glucosyltransferase 1</fullName>
    </recommendedName>
</protein>
<reference evidence="4" key="1">
    <citation type="submission" date="2017-11" db="EMBL/GenBank/DDBJ databases">
        <authorList>
            <person name="Lima N.C."/>
            <person name="Parody-Merino A.M."/>
            <person name="Battley P.F."/>
            <person name="Fidler A.E."/>
            <person name="Prosdocimi F."/>
        </authorList>
    </citation>
    <scope>NUCLEOTIDE SEQUENCE [LARGE SCALE GENOMIC DNA]</scope>
</reference>
<dbReference type="Proteomes" id="UP000233556">
    <property type="component" value="Unassembled WGS sequence"/>
</dbReference>